<keyword evidence="1" id="KW-0472">Membrane</keyword>
<keyword evidence="3" id="KW-1185">Reference proteome</keyword>
<sequence length="128" mass="14489">MGTLTICLKGNSDDSRQGAFSKLRFLQLVKLGSMLSAKVLILLIASISFNNSVAFFIMRNDADNTNGTIPSESISILESLLHSYQSLLLQFQTSWEKLRSSVFDVKESAEQMQTRQAIWRQLRETRLN</sequence>
<feature type="transmembrane region" description="Helical" evidence="1">
    <location>
        <begin position="35"/>
        <end position="57"/>
    </location>
</feature>
<organism evidence="2 3">
    <name type="scientific">Glossina palpalis gambiensis</name>
    <dbReference type="NCBI Taxonomy" id="67801"/>
    <lineage>
        <taxon>Eukaryota</taxon>
        <taxon>Metazoa</taxon>
        <taxon>Ecdysozoa</taxon>
        <taxon>Arthropoda</taxon>
        <taxon>Hexapoda</taxon>
        <taxon>Insecta</taxon>
        <taxon>Pterygota</taxon>
        <taxon>Neoptera</taxon>
        <taxon>Endopterygota</taxon>
        <taxon>Diptera</taxon>
        <taxon>Brachycera</taxon>
        <taxon>Muscomorpha</taxon>
        <taxon>Hippoboscoidea</taxon>
        <taxon>Glossinidae</taxon>
        <taxon>Glossina</taxon>
    </lineage>
</organism>
<dbReference type="EnsemblMetazoa" id="GPPI017716-RA">
    <property type="protein sequence ID" value="GPPI017716-PA"/>
    <property type="gene ID" value="GPPI017716"/>
</dbReference>
<protein>
    <submittedName>
        <fullName evidence="2">Uncharacterized protein</fullName>
    </submittedName>
</protein>
<evidence type="ECO:0000313" key="2">
    <source>
        <dbReference type="EnsemblMetazoa" id="GPPI017716-PA"/>
    </source>
</evidence>
<keyword evidence="1" id="KW-0812">Transmembrane</keyword>
<keyword evidence="1" id="KW-1133">Transmembrane helix</keyword>
<name>A0A1B0B3L2_9MUSC</name>
<dbReference type="EMBL" id="JXJN01007888">
    <property type="status" value="NOT_ANNOTATED_CDS"/>
    <property type="molecule type" value="Genomic_DNA"/>
</dbReference>
<accession>A0A1B0B3L2</accession>
<dbReference type="AlphaFoldDB" id="A0A1B0B3L2"/>
<proteinExistence type="predicted"/>
<evidence type="ECO:0000256" key="1">
    <source>
        <dbReference type="SAM" id="Phobius"/>
    </source>
</evidence>
<reference evidence="3" key="1">
    <citation type="submission" date="2015-01" db="EMBL/GenBank/DDBJ databases">
        <authorList>
            <person name="Aksoy S."/>
            <person name="Warren W."/>
            <person name="Wilson R.K."/>
        </authorList>
    </citation>
    <scope>NUCLEOTIDE SEQUENCE [LARGE SCALE GENOMIC DNA]</scope>
    <source>
        <strain evidence="3">IAEA</strain>
    </source>
</reference>
<dbReference type="Proteomes" id="UP000092460">
    <property type="component" value="Unassembled WGS sequence"/>
</dbReference>
<dbReference type="VEuPathDB" id="VectorBase:GPPI017716"/>
<reference evidence="2" key="2">
    <citation type="submission" date="2020-05" db="UniProtKB">
        <authorList>
            <consortium name="EnsemblMetazoa"/>
        </authorList>
    </citation>
    <scope>IDENTIFICATION</scope>
    <source>
        <strain evidence="2">IAEA</strain>
    </source>
</reference>
<evidence type="ECO:0000313" key="3">
    <source>
        <dbReference type="Proteomes" id="UP000092460"/>
    </source>
</evidence>